<comment type="function">
    <text evidence="1">Has an important function as a repair enzyme for proteins that have been inactivated by oxidation. Catalyzes the reversible oxidation-reduction of methionine sulfoxide in proteins to methionine.</text>
</comment>
<organism evidence="5 6">
    <name type="scientific">Desulfomarina profundi</name>
    <dbReference type="NCBI Taxonomy" id="2772557"/>
    <lineage>
        <taxon>Bacteria</taxon>
        <taxon>Pseudomonadati</taxon>
        <taxon>Thermodesulfobacteriota</taxon>
        <taxon>Desulfobulbia</taxon>
        <taxon>Desulfobulbales</taxon>
        <taxon>Desulfobulbaceae</taxon>
        <taxon>Desulfomarina</taxon>
    </lineage>
</organism>
<proteinExistence type="inferred from homology"/>
<keyword evidence="2" id="KW-0472">Membrane</keyword>
<feature type="signal peptide" evidence="3">
    <location>
        <begin position="1"/>
        <end position="19"/>
    </location>
</feature>
<gene>
    <name evidence="1" type="primary">msrA</name>
    <name evidence="5" type="ORF">DGMP_33780</name>
</gene>
<sequence>MQFLTIVSVLALFSIAAFAGQEGQVSEQRVAVFGGGCFWCMEPPFEQLDGVVDVTAGYCGGEEVDPTYEQVSSGMTGHVESVRVVYDPEKISFKELLDTFWRQVDPTDDGGQFADRGPQYRTAIFYSTEEERQVALQSKKEIDEANIFNGPIVTAIVPMKEFYSAEEYHQDYYRKNILHYSLYKAGSGRSGFLKNTWKKQKEIKTKSSDKEKLRSTLTDLQYSVTQNDATEPPFQNPYWNNKEAGIYVDIVSGEPFSVLWTSSSREPGGPVFPDPWLRKILLRSRTGSFSWKGLKCAVSMGIRTWGIYLMTVPNLQVCVTVSTRHHSGLFQPTSSRNRGMESFCLCFINGHLEKLPFRPISASQKNEKCSHMLNMLRFLIFLFLGVYAYLISNENSNFSRHPNVFKKTCDTGRVIK</sequence>
<feature type="transmembrane region" description="Helical" evidence="2">
    <location>
        <begin position="372"/>
        <end position="391"/>
    </location>
</feature>
<name>A0A8D5FS63_9BACT</name>
<keyword evidence="6" id="KW-1185">Reference proteome</keyword>
<evidence type="ECO:0000313" key="6">
    <source>
        <dbReference type="Proteomes" id="UP000826725"/>
    </source>
</evidence>
<protein>
    <recommendedName>
        <fullName evidence="1">Peptide methionine sulfoxide reductase MsrA</fullName>
        <shortName evidence="1">Protein-methionine-S-oxide reductase</shortName>
        <ecNumber evidence="1">1.8.4.11</ecNumber>
    </recommendedName>
    <alternativeName>
        <fullName evidence="1">Peptide-methionine (S)-S-oxide reductase</fullName>
        <shortName evidence="1">Peptide Met(O) reductase</shortName>
    </alternativeName>
</protein>
<dbReference type="PROSITE" id="PS51790">
    <property type="entry name" value="MSRB"/>
    <property type="match status" value="1"/>
</dbReference>
<dbReference type="Pfam" id="PF01641">
    <property type="entry name" value="SelR"/>
    <property type="match status" value="1"/>
</dbReference>
<dbReference type="GO" id="GO:0033743">
    <property type="term" value="F:peptide-methionine (R)-S-oxide reductase activity"/>
    <property type="evidence" value="ECO:0007669"/>
    <property type="project" value="InterPro"/>
</dbReference>
<dbReference type="Proteomes" id="UP000826725">
    <property type="component" value="Chromosome"/>
</dbReference>
<evidence type="ECO:0000256" key="1">
    <source>
        <dbReference type="HAMAP-Rule" id="MF_01401"/>
    </source>
</evidence>
<evidence type="ECO:0000256" key="2">
    <source>
        <dbReference type="SAM" id="Phobius"/>
    </source>
</evidence>
<accession>A0A8D5FS63</accession>
<dbReference type="GO" id="GO:0008113">
    <property type="term" value="F:peptide-methionine (S)-S-oxide reductase activity"/>
    <property type="evidence" value="ECO:0007669"/>
    <property type="project" value="UniProtKB-UniRule"/>
</dbReference>
<keyword evidence="3" id="KW-0732">Signal</keyword>
<feature type="active site" evidence="1">
    <location>
        <position position="37"/>
    </location>
</feature>
<dbReference type="PANTHER" id="PTHR43774">
    <property type="entry name" value="PEPTIDE METHIONINE SULFOXIDE REDUCTASE"/>
    <property type="match status" value="1"/>
</dbReference>
<dbReference type="AlphaFoldDB" id="A0A8D5FS63"/>
<evidence type="ECO:0000256" key="3">
    <source>
        <dbReference type="SAM" id="SignalP"/>
    </source>
</evidence>
<dbReference type="HAMAP" id="MF_01401">
    <property type="entry name" value="MsrA"/>
    <property type="match status" value="1"/>
</dbReference>
<evidence type="ECO:0000313" key="5">
    <source>
        <dbReference type="EMBL" id="BCL62685.1"/>
    </source>
</evidence>
<dbReference type="EC" id="1.8.4.11" evidence="1"/>
<dbReference type="EMBL" id="AP024086">
    <property type="protein sequence ID" value="BCL62685.1"/>
    <property type="molecule type" value="Genomic_DNA"/>
</dbReference>
<keyword evidence="1" id="KW-0560">Oxidoreductase</keyword>
<evidence type="ECO:0000259" key="4">
    <source>
        <dbReference type="PROSITE" id="PS51790"/>
    </source>
</evidence>
<dbReference type="Pfam" id="PF01625">
    <property type="entry name" value="PMSR"/>
    <property type="match status" value="1"/>
</dbReference>
<keyword evidence="2" id="KW-0812">Transmembrane</keyword>
<dbReference type="NCBIfam" id="TIGR00401">
    <property type="entry name" value="msrA"/>
    <property type="match status" value="1"/>
</dbReference>
<comment type="catalytic activity">
    <reaction evidence="1">
        <text>L-methionyl-[protein] + [thioredoxin]-disulfide + H2O = L-methionyl-(S)-S-oxide-[protein] + [thioredoxin]-dithiol</text>
        <dbReference type="Rhea" id="RHEA:14217"/>
        <dbReference type="Rhea" id="RHEA-COMP:10698"/>
        <dbReference type="Rhea" id="RHEA-COMP:10700"/>
        <dbReference type="Rhea" id="RHEA-COMP:12313"/>
        <dbReference type="Rhea" id="RHEA-COMP:12315"/>
        <dbReference type="ChEBI" id="CHEBI:15377"/>
        <dbReference type="ChEBI" id="CHEBI:16044"/>
        <dbReference type="ChEBI" id="CHEBI:29950"/>
        <dbReference type="ChEBI" id="CHEBI:44120"/>
        <dbReference type="ChEBI" id="CHEBI:50058"/>
        <dbReference type="EC" id="1.8.4.11"/>
    </reaction>
</comment>
<keyword evidence="2" id="KW-1133">Transmembrane helix</keyword>
<comment type="similarity">
    <text evidence="1">Belongs to the MsrA Met sulfoxide reductase family.</text>
</comment>
<dbReference type="PANTHER" id="PTHR43774:SF1">
    <property type="entry name" value="PEPTIDE METHIONINE SULFOXIDE REDUCTASE MSRA 2"/>
    <property type="match status" value="1"/>
</dbReference>
<dbReference type="KEGG" id="dbk:DGMP_33780"/>
<feature type="domain" description="MsrB" evidence="4">
    <location>
        <begin position="210"/>
        <end position="255"/>
    </location>
</feature>
<feature type="chain" id="PRO_5034135699" description="Peptide methionine sulfoxide reductase MsrA" evidence="3">
    <location>
        <begin position="20"/>
        <end position="416"/>
    </location>
</feature>
<dbReference type="InterPro" id="IPR002579">
    <property type="entry name" value="Met_Sox_Rdtase_MsrB_dom"/>
</dbReference>
<dbReference type="InterPro" id="IPR002569">
    <property type="entry name" value="Met_Sox_Rdtase_MsrA_dom"/>
</dbReference>
<reference evidence="5" key="1">
    <citation type="submission" date="2020-09" db="EMBL/GenBank/DDBJ databases">
        <title>Desulfogranum mesoprofundum gen. nov., sp. nov., a novel mesophilic, sulfate-reducing chemolithoautotroph isolated from a deep-sea hydrothermal vent chimney in the Suiyo Seamount.</title>
        <authorList>
            <person name="Hashimoto Y."/>
            <person name="Nakagawa S."/>
        </authorList>
    </citation>
    <scope>NUCLEOTIDE SEQUENCE</scope>
    <source>
        <strain evidence="5">KT2</strain>
    </source>
</reference>
<comment type="catalytic activity">
    <reaction evidence="1">
        <text>[thioredoxin]-disulfide + L-methionine + H2O = L-methionine (S)-S-oxide + [thioredoxin]-dithiol</text>
        <dbReference type="Rhea" id="RHEA:19993"/>
        <dbReference type="Rhea" id="RHEA-COMP:10698"/>
        <dbReference type="Rhea" id="RHEA-COMP:10700"/>
        <dbReference type="ChEBI" id="CHEBI:15377"/>
        <dbReference type="ChEBI" id="CHEBI:29950"/>
        <dbReference type="ChEBI" id="CHEBI:50058"/>
        <dbReference type="ChEBI" id="CHEBI:57844"/>
        <dbReference type="ChEBI" id="CHEBI:58772"/>
        <dbReference type="EC" id="1.8.4.11"/>
    </reaction>
</comment>